<evidence type="ECO:0000256" key="3">
    <source>
        <dbReference type="ARBA" id="ARBA00022989"/>
    </source>
</evidence>
<keyword evidence="7" id="KW-1185">Reference proteome</keyword>
<dbReference type="AlphaFoldDB" id="A0AAN7Z9U7"/>
<reference evidence="6 7" key="1">
    <citation type="submission" date="2023-10" db="EMBL/GenBank/DDBJ databases">
        <title>Draft genome sequence of Xylaria bambusicola isolate GMP-LS, the root and basal stem rot pathogen of sugarcane in Indonesia.</title>
        <authorList>
            <person name="Selvaraj P."/>
            <person name="Muralishankar V."/>
            <person name="Muruganantham S."/>
            <person name="Sp S."/>
            <person name="Haryani S."/>
            <person name="Lau K.J.X."/>
            <person name="Naqvi N.I."/>
        </authorList>
    </citation>
    <scope>NUCLEOTIDE SEQUENCE [LARGE SCALE GENOMIC DNA]</scope>
    <source>
        <strain evidence="6">GMP-LS</strain>
    </source>
</reference>
<dbReference type="Gene3D" id="1.20.1250.20">
    <property type="entry name" value="MFS general substrate transporter like domains"/>
    <property type="match status" value="1"/>
</dbReference>
<sequence length="452" mass="49954">MLPRVTILDMVKHFFQSLQRTPMTLYSEMRTVVSWSNFKKTMILIICSFYSFLANSALLGPSPYIDLWASEFDISPTQASELVSYPNLAFGFGSLVFVPLYLKFGRRPVILVSLIIFCGGIIGASQATTYGGLMASRVIHAFGSSVCEALPVQLVNDIFFLHERGERIGYYTGSFASLPAGYILVGGYGPALFFYVVFAFGATLLILAFLFVEETSYDRKAAMVMLTAPVEGEKANQDWIERPDAPTLPRKSFVKTLSPWGRVDHDVPFFTMMARSFTYLLVPQALWVIASYGINIGLLGLAYSFTFPILITSPPYNWTVINSGLFAIAALVGYAFAVPFTSSSDKLAAYLTKRNGGIREAEMRLGVMLPAMLIGPGGIILYGIVAEKSLHWVLYFIGGALSYFAAYFYFSFTLAYAVDSYNSNTSEMIIAMNLGKQYASRTPFFLALAKVP</sequence>
<feature type="transmembrane region" description="Helical" evidence="5">
    <location>
        <begin position="365"/>
        <end position="386"/>
    </location>
</feature>
<keyword evidence="3 5" id="KW-1133">Transmembrane helix</keyword>
<evidence type="ECO:0000256" key="4">
    <source>
        <dbReference type="ARBA" id="ARBA00023136"/>
    </source>
</evidence>
<dbReference type="GO" id="GO:0005886">
    <property type="term" value="C:plasma membrane"/>
    <property type="evidence" value="ECO:0007669"/>
    <property type="project" value="TreeGrafter"/>
</dbReference>
<proteinExistence type="predicted"/>
<evidence type="ECO:0000256" key="2">
    <source>
        <dbReference type="ARBA" id="ARBA00022692"/>
    </source>
</evidence>
<accession>A0AAN7Z9U7</accession>
<dbReference type="InterPro" id="IPR036259">
    <property type="entry name" value="MFS_trans_sf"/>
</dbReference>
<feature type="transmembrane region" description="Helical" evidence="5">
    <location>
        <begin position="279"/>
        <end position="305"/>
    </location>
</feature>
<dbReference type="PANTHER" id="PTHR23502">
    <property type="entry name" value="MAJOR FACILITATOR SUPERFAMILY"/>
    <property type="match status" value="1"/>
</dbReference>
<feature type="transmembrane region" description="Helical" evidence="5">
    <location>
        <begin position="392"/>
        <end position="418"/>
    </location>
</feature>
<protein>
    <recommendedName>
        <fullName evidence="8">Major facilitator superfamily (MFS) profile domain-containing protein</fullName>
    </recommendedName>
</protein>
<feature type="transmembrane region" description="Helical" evidence="5">
    <location>
        <begin position="109"/>
        <end position="127"/>
    </location>
</feature>
<keyword evidence="2 5" id="KW-0812">Transmembrane</keyword>
<feature type="transmembrane region" description="Helical" evidence="5">
    <location>
        <begin position="83"/>
        <end position="102"/>
    </location>
</feature>
<comment type="caution">
    <text evidence="6">The sequence shown here is derived from an EMBL/GenBank/DDBJ whole genome shotgun (WGS) entry which is preliminary data.</text>
</comment>
<feature type="transmembrane region" description="Helical" evidence="5">
    <location>
        <begin position="191"/>
        <end position="212"/>
    </location>
</feature>
<evidence type="ECO:0008006" key="8">
    <source>
        <dbReference type="Google" id="ProtNLM"/>
    </source>
</evidence>
<evidence type="ECO:0000313" key="7">
    <source>
        <dbReference type="Proteomes" id="UP001305414"/>
    </source>
</evidence>
<evidence type="ECO:0000256" key="1">
    <source>
        <dbReference type="ARBA" id="ARBA00004141"/>
    </source>
</evidence>
<dbReference type="GO" id="GO:0022857">
    <property type="term" value="F:transmembrane transporter activity"/>
    <property type="evidence" value="ECO:0007669"/>
    <property type="project" value="InterPro"/>
</dbReference>
<dbReference type="PANTHER" id="PTHR23502:SF160">
    <property type="entry name" value="MAJOR FACILITATOR SUPERFAMILY (MFS) PROFILE DOMAIN-CONTAINING PROTEIN-RELATED"/>
    <property type="match status" value="1"/>
</dbReference>
<dbReference type="Proteomes" id="UP001305414">
    <property type="component" value="Unassembled WGS sequence"/>
</dbReference>
<comment type="subcellular location">
    <subcellularLocation>
        <location evidence="1">Membrane</location>
        <topology evidence="1">Multi-pass membrane protein</topology>
    </subcellularLocation>
</comment>
<feature type="transmembrane region" description="Helical" evidence="5">
    <location>
        <begin position="325"/>
        <end position="344"/>
    </location>
</feature>
<evidence type="ECO:0000313" key="6">
    <source>
        <dbReference type="EMBL" id="KAK5631223.1"/>
    </source>
</evidence>
<gene>
    <name evidence="6" type="ORF">RRF57_006937</name>
</gene>
<dbReference type="Pfam" id="PF07690">
    <property type="entry name" value="MFS_1"/>
    <property type="match status" value="1"/>
</dbReference>
<evidence type="ECO:0000256" key="5">
    <source>
        <dbReference type="SAM" id="Phobius"/>
    </source>
</evidence>
<dbReference type="SUPFAM" id="SSF103473">
    <property type="entry name" value="MFS general substrate transporter"/>
    <property type="match status" value="1"/>
</dbReference>
<keyword evidence="4 5" id="KW-0472">Membrane</keyword>
<organism evidence="6 7">
    <name type="scientific">Xylaria bambusicola</name>
    <dbReference type="NCBI Taxonomy" id="326684"/>
    <lineage>
        <taxon>Eukaryota</taxon>
        <taxon>Fungi</taxon>
        <taxon>Dikarya</taxon>
        <taxon>Ascomycota</taxon>
        <taxon>Pezizomycotina</taxon>
        <taxon>Sordariomycetes</taxon>
        <taxon>Xylariomycetidae</taxon>
        <taxon>Xylariales</taxon>
        <taxon>Xylariaceae</taxon>
        <taxon>Xylaria</taxon>
    </lineage>
</organism>
<dbReference type="EMBL" id="JAWHQM010000019">
    <property type="protein sequence ID" value="KAK5631223.1"/>
    <property type="molecule type" value="Genomic_DNA"/>
</dbReference>
<dbReference type="InterPro" id="IPR011701">
    <property type="entry name" value="MFS"/>
</dbReference>
<name>A0AAN7Z9U7_9PEZI</name>